<accession>X1BGW4</accession>
<name>X1BGW4_9ZZZZ</name>
<evidence type="ECO:0000313" key="1">
    <source>
        <dbReference type="EMBL" id="GAG94255.1"/>
    </source>
</evidence>
<gene>
    <name evidence="1" type="ORF">S01H4_36680</name>
</gene>
<reference evidence="1" key="1">
    <citation type="journal article" date="2014" name="Front. Microbiol.">
        <title>High frequency of phylogenetically diverse reductive dehalogenase-homologous genes in deep subseafloor sedimentary metagenomes.</title>
        <authorList>
            <person name="Kawai M."/>
            <person name="Futagami T."/>
            <person name="Toyoda A."/>
            <person name="Takaki Y."/>
            <person name="Nishi S."/>
            <person name="Hori S."/>
            <person name="Arai W."/>
            <person name="Tsubouchi T."/>
            <person name="Morono Y."/>
            <person name="Uchiyama I."/>
            <person name="Ito T."/>
            <person name="Fujiyama A."/>
            <person name="Inagaki F."/>
            <person name="Takami H."/>
        </authorList>
    </citation>
    <scope>NUCLEOTIDE SEQUENCE</scope>
    <source>
        <strain evidence="1">Expedition CK06-06</strain>
    </source>
</reference>
<comment type="caution">
    <text evidence="1">The sequence shown here is derived from an EMBL/GenBank/DDBJ whole genome shotgun (WGS) entry which is preliminary data.</text>
</comment>
<feature type="non-terminal residue" evidence="1">
    <location>
        <position position="1"/>
    </location>
</feature>
<organism evidence="1">
    <name type="scientific">marine sediment metagenome</name>
    <dbReference type="NCBI Taxonomy" id="412755"/>
    <lineage>
        <taxon>unclassified sequences</taxon>
        <taxon>metagenomes</taxon>
        <taxon>ecological metagenomes</taxon>
    </lineage>
</organism>
<proteinExistence type="predicted"/>
<sequence>GTTLTWEGKEKISIHISTFDDPNILIPERHWFYSQKISWFDTKDDLPR</sequence>
<dbReference type="EMBL" id="BART01019629">
    <property type="protein sequence ID" value="GAG94255.1"/>
    <property type="molecule type" value="Genomic_DNA"/>
</dbReference>
<protein>
    <submittedName>
        <fullName evidence="1">Uncharacterized protein</fullName>
    </submittedName>
</protein>
<dbReference type="SUPFAM" id="SSF51316">
    <property type="entry name" value="Mss4-like"/>
    <property type="match status" value="1"/>
</dbReference>
<dbReference type="InterPro" id="IPR011057">
    <property type="entry name" value="Mss4-like_sf"/>
</dbReference>
<dbReference type="AlphaFoldDB" id="X1BGW4"/>